<sequence>MLLFLAWLALSSCLGDRFRTRVSAAGVPITFNTFNPRNTSFGRSYVRGLGSGAGQAGWEQIEMEDMLGEETDEE</sequence>
<evidence type="ECO:0000256" key="1">
    <source>
        <dbReference type="SAM" id="SignalP"/>
    </source>
</evidence>
<proteinExistence type="predicted"/>
<dbReference type="Proteomes" id="UP000799324">
    <property type="component" value="Unassembled WGS sequence"/>
</dbReference>
<evidence type="ECO:0000313" key="2">
    <source>
        <dbReference type="EMBL" id="KAF2651446.1"/>
    </source>
</evidence>
<feature type="chain" id="PRO_5025633785" evidence="1">
    <location>
        <begin position="16"/>
        <end position="74"/>
    </location>
</feature>
<reference evidence="2" key="1">
    <citation type="journal article" date="2020" name="Stud. Mycol.">
        <title>101 Dothideomycetes genomes: a test case for predicting lifestyles and emergence of pathogens.</title>
        <authorList>
            <person name="Haridas S."/>
            <person name="Albert R."/>
            <person name="Binder M."/>
            <person name="Bloem J."/>
            <person name="Labutti K."/>
            <person name="Salamov A."/>
            <person name="Andreopoulos B."/>
            <person name="Baker S."/>
            <person name="Barry K."/>
            <person name="Bills G."/>
            <person name="Bluhm B."/>
            <person name="Cannon C."/>
            <person name="Castanera R."/>
            <person name="Culley D."/>
            <person name="Daum C."/>
            <person name="Ezra D."/>
            <person name="Gonzalez J."/>
            <person name="Henrissat B."/>
            <person name="Kuo A."/>
            <person name="Liang C."/>
            <person name="Lipzen A."/>
            <person name="Lutzoni F."/>
            <person name="Magnuson J."/>
            <person name="Mondo S."/>
            <person name="Nolan M."/>
            <person name="Ohm R."/>
            <person name="Pangilinan J."/>
            <person name="Park H.-J."/>
            <person name="Ramirez L."/>
            <person name="Alfaro M."/>
            <person name="Sun H."/>
            <person name="Tritt A."/>
            <person name="Yoshinaga Y."/>
            <person name="Zwiers L.-H."/>
            <person name="Turgeon B."/>
            <person name="Goodwin S."/>
            <person name="Spatafora J."/>
            <person name="Crous P."/>
            <person name="Grigoriev I."/>
        </authorList>
    </citation>
    <scope>NUCLEOTIDE SEQUENCE</scope>
    <source>
        <strain evidence="2">CBS 122681</strain>
    </source>
</reference>
<accession>A0A6A6SUK1</accession>
<dbReference type="OrthoDB" id="5391288at2759"/>
<name>A0A6A6SUK1_9PLEO</name>
<dbReference type="EMBL" id="MU004425">
    <property type="protein sequence ID" value="KAF2651446.1"/>
    <property type="molecule type" value="Genomic_DNA"/>
</dbReference>
<evidence type="ECO:0000313" key="3">
    <source>
        <dbReference type="Proteomes" id="UP000799324"/>
    </source>
</evidence>
<keyword evidence="3" id="KW-1185">Reference proteome</keyword>
<dbReference type="AlphaFoldDB" id="A0A6A6SUK1"/>
<organism evidence="2 3">
    <name type="scientific">Lophiostoma macrostomum CBS 122681</name>
    <dbReference type="NCBI Taxonomy" id="1314788"/>
    <lineage>
        <taxon>Eukaryota</taxon>
        <taxon>Fungi</taxon>
        <taxon>Dikarya</taxon>
        <taxon>Ascomycota</taxon>
        <taxon>Pezizomycotina</taxon>
        <taxon>Dothideomycetes</taxon>
        <taxon>Pleosporomycetidae</taxon>
        <taxon>Pleosporales</taxon>
        <taxon>Lophiostomataceae</taxon>
        <taxon>Lophiostoma</taxon>
    </lineage>
</organism>
<protein>
    <submittedName>
        <fullName evidence="2">Uncharacterized protein</fullName>
    </submittedName>
</protein>
<keyword evidence="1" id="KW-0732">Signal</keyword>
<gene>
    <name evidence="2" type="ORF">K491DRAFT_606812</name>
</gene>
<feature type="signal peptide" evidence="1">
    <location>
        <begin position="1"/>
        <end position="15"/>
    </location>
</feature>